<name>A0AAV4T3M2_CAEEX</name>
<evidence type="ECO:0000313" key="1">
    <source>
        <dbReference type="EMBL" id="GIY40890.1"/>
    </source>
</evidence>
<comment type="caution">
    <text evidence="1">The sequence shown here is derived from an EMBL/GenBank/DDBJ whole genome shotgun (WGS) entry which is preliminary data.</text>
</comment>
<dbReference type="EMBL" id="BPLR01010673">
    <property type="protein sequence ID" value="GIY40890.1"/>
    <property type="molecule type" value="Genomic_DNA"/>
</dbReference>
<gene>
    <name evidence="1" type="ORF">CEXT_393661</name>
</gene>
<proteinExistence type="predicted"/>
<feature type="non-terminal residue" evidence="1">
    <location>
        <position position="1"/>
    </location>
</feature>
<evidence type="ECO:0000313" key="2">
    <source>
        <dbReference type="Proteomes" id="UP001054945"/>
    </source>
</evidence>
<sequence>HSILPQTFPLLVALLQVPEQKEEKYPMFSPPTPSSINSSQTFPLKHCFKCQNRKKKSNVLFPTLGSINYSQTFITPEALLQVLKQKVLLVEEVTTERHSPKMLLEI</sequence>
<protein>
    <submittedName>
        <fullName evidence="1">Uncharacterized protein</fullName>
    </submittedName>
</protein>
<reference evidence="1 2" key="1">
    <citation type="submission" date="2021-06" db="EMBL/GenBank/DDBJ databases">
        <title>Caerostris extrusa draft genome.</title>
        <authorList>
            <person name="Kono N."/>
            <person name="Arakawa K."/>
        </authorList>
    </citation>
    <scope>NUCLEOTIDE SEQUENCE [LARGE SCALE GENOMIC DNA]</scope>
</reference>
<keyword evidence="2" id="KW-1185">Reference proteome</keyword>
<organism evidence="1 2">
    <name type="scientific">Caerostris extrusa</name>
    <name type="common">Bark spider</name>
    <name type="synonym">Caerostris bankana</name>
    <dbReference type="NCBI Taxonomy" id="172846"/>
    <lineage>
        <taxon>Eukaryota</taxon>
        <taxon>Metazoa</taxon>
        <taxon>Ecdysozoa</taxon>
        <taxon>Arthropoda</taxon>
        <taxon>Chelicerata</taxon>
        <taxon>Arachnida</taxon>
        <taxon>Araneae</taxon>
        <taxon>Araneomorphae</taxon>
        <taxon>Entelegynae</taxon>
        <taxon>Araneoidea</taxon>
        <taxon>Araneidae</taxon>
        <taxon>Caerostris</taxon>
    </lineage>
</organism>
<dbReference type="Proteomes" id="UP001054945">
    <property type="component" value="Unassembled WGS sequence"/>
</dbReference>
<dbReference type="AlphaFoldDB" id="A0AAV4T3M2"/>
<accession>A0AAV4T3M2</accession>